<dbReference type="EMBL" id="CP044205">
    <property type="protein sequence ID" value="QFY42548.1"/>
    <property type="molecule type" value="Genomic_DNA"/>
</dbReference>
<dbReference type="InParanoid" id="A0A5Q0BK61"/>
<accession>A0A5Q0BK61</accession>
<dbReference type="AlphaFoldDB" id="A0A5Q0BK61"/>
<dbReference type="OrthoDB" id="9787933at2"/>
<dbReference type="RefSeq" id="WP_153248544.1">
    <property type="nucleotide sequence ID" value="NZ_CP044205.1"/>
</dbReference>
<dbReference type="PANTHER" id="PTHR47562">
    <property type="match status" value="1"/>
</dbReference>
<dbReference type="InterPro" id="IPR002925">
    <property type="entry name" value="Dienelactn_hydro"/>
</dbReference>
<evidence type="ECO:0000313" key="2">
    <source>
        <dbReference type="EMBL" id="QFY42548.1"/>
    </source>
</evidence>
<feature type="domain" description="Dienelactone hydrolase" evidence="1">
    <location>
        <begin position="18"/>
        <end position="243"/>
    </location>
</feature>
<dbReference type="SUPFAM" id="SSF53474">
    <property type="entry name" value="alpha/beta-Hydrolases"/>
    <property type="match status" value="1"/>
</dbReference>
<organism evidence="2 3">
    <name type="scientific">Candidatus Methylospira mobilis</name>
    <dbReference type="NCBI Taxonomy" id="1808979"/>
    <lineage>
        <taxon>Bacteria</taxon>
        <taxon>Pseudomonadati</taxon>
        <taxon>Pseudomonadota</taxon>
        <taxon>Gammaproteobacteria</taxon>
        <taxon>Methylococcales</taxon>
        <taxon>Methylococcaceae</taxon>
        <taxon>Candidatus Methylospira</taxon>
    </lineage>
</organism>
<evidence type="ECO:0000313" key="3">
    <source>
        <dbReference type="Proteomes" id="UP000325755"/>
    </source>
</evidence>
<dbReference type="InterPro" id="IPR029058">
    <property type="entry name" value="AB_hydrolase_fold"/>
</dbReference>
<dbReference type="Gene3D" id="3.40.50.1820">
    <property type="entry name" value="alpha/beta hydrolase"/>
    <property type="match status" value="1"/>
</dbReference>
<gene>
    <name evidence="2" type="ORF">F6R98_07875</name>
</gene>
<sequence>MIIKDNEFVDLQTPTGAMRTHIFRPAAPGKYPGVLMFSEIFQITGPIRRTAAMLAGHGFVVACPEIYHELEPLGSVLAYDEEGTTRGNAHKTAKPVSAYDSDARAVLDYLKTLDYCTGRLGAMGICVGGHLAFRAAMNPDVLATTCFYATDIHKKSLGLGMNDNSLDRVGEIKGELLHIWGRQDPHIPLEGRNLLKARLEEVGARFTWHEVNGQHAFMRDEGPRYDPALALQCWTLLLELFHRRLGYGDLSTQAEATPVESRH</sequence>
<keyword evidence="2" id="KW-0378">Hydrolase</keyword>
<dbReference type="Pfam" id="PF01738">
    <property type="entry name" value="DLH"/>
    <property type="match status" value="1"/>
</dbReference>
<reference evidence="2 3" key="1">
    <citation type="submission" date="2019-09" db="EMBL/GenBank/DDBJ databases">
        <title>Ecophysiology of the spiral-shaped methanotroph Methylospira mobilis as revealed by the complete genome sequence.</title>
        <authorList>
            <person name="Oshkin I.Y."/>
            <person name="Dedysh S.N."/>
            <person name="Miroshnikov K."/>
            <person name="Danilova O.V."/>
            <person name="Hakobyan A."/>
            <person name="Liesack W."/>
        </authorList>
    </citation>
    <scope>NUCLEOTIDE SEQUENCE [LARGE SCALE GENOMIC DNA]</scope>
    <source>
        <strain evidence="2 3">Shm1</strain>
    </source>
</reference>
<dbReference type="PANTHER" id="PTHR47562:SF2">
    <property type="entry name" value="CARBOXYMETHYLENEBUTENOLIDASE-RELATED"/>
    <property type="match status" value="1"/>
</dbReference>
<proteinExistence type="predicted"/>
<name>A0A5Q0BK61_9GAMM</name>
<evidence type="ECO:0000259" key="1">
    <source>
        <dbReference type="Pfam" id="PF01738"/>
    </source>
</evidence>
<protein>
    <submittedName>
        <fullName evidence="2">Dienelactone hydrolase family protein</fullName>
    </submittedName>
</protein>
<dbReference type="GO" id="GO:0016787">
    <property type="term" value="F:hydrolase activity"/>
    <property type="evidence" value="ECO:0007669"/>
    <property type="project" value="UniProtKB-KW"/>
</dbReference>
<dbReference type="Proteomes" id="UP000325755">
    <property type="component" value="Chromosome"/>
</dbReference>
<keyword evidence="3" id="KW-1185">Reference proteome</keyword>
<dbReference type="KEGG" id="mmob:F6R98_07875"/>